<feature type="transmembrane region" description="Helical" evidence="1">
    <location>
        <begin position="38"/>
        <end position="58"/>
    </location>
</feature>
<accession>H1SBF9</accession>
<dbReference type="RefSeq" id="WP_006161067.1">
    <property type="nucleotide sequence ID" value="NZ_AHJE01000072.1"/>
</dbReference>
<evidence type="ECO:0000256" key="1">
    <source>
        <dbReference type="SAM" id="Phobius"/>
    </source>
</evidence>
<feature type="transmembrane region" description="Helical" evidence="1">
    <location>
        <begin position="7"/>
        <end position="32"/>
    </location>
</feature>
<dbReference type="PATRIC" id="fig|1127483.3.peg.5497"/>
<comment type="caution">
    <text evidence="2">The sequence shown here is derived from an EMBL/GenBank/DDBJ whole genome shotgun (WGS) entry which is preliminary data.</text>
</comment>
<evidence type="ECO:0000313" key="2">
    <source>
        <dbReference type="EMBL" id="EHP40127.1"/>
    </source>
</evidence>
<keyword evidence="1" id="KW-0812">Transmembrane</keyword>
<feature type="transmembrane region" description="Helical" evidence="1">
    <location>
        <begin position="133"/>
        <end position="154"/>
    </location>
</feature>
<reference evidence="2 3" key="1">
    <citation type="journal article" date="2012" name="J. Bacteriol.">
        <title>De Novo Genome Project of Cupriavidus basilensis OR16.</title>
        <authorList>
            <person name="Cserhati M."/>
            <person name="Kriszt B."/>
            <person name="Szoboszlay S."/>
            <person name="Toth A."/>
            <person name="Szabo I."/>
            <person name="Tancsics A."/>
            <person name="Nagy I."/>
            <person name="Horvath B."/>
            <person name="Nagy I."/>
            <person name="Kukolya J."/>
        </authorList>
    </citation>
    <scope>NUCLEOTIDE SEQUENCE [LARGE SCALE GENOMIC DNA]</scope>
    <source>
        <strain evidence="2 3">OR16</strain>
    </source>
</reference>
<dbReference type="EMBL" id="AHJE01000072">
    <property type="protein sequence ID" value="EHP40127.1"/>
    <property type="molecule type" value="Genomic_DNA"/>
</dbReference>
<keyword evidence="1" id="KW-1133">Transmembrane helix</keyword>
<organism evidence="2 3">
    <name type="scientific">Cupriavidus basilensis OR16</name>
    <dbReference type="NCBI Taxonomy" id="1127483"/>
    <lineage>
        <taxon>Bacteria</taxon>
        <taxon>Pseudomonadati</taxon>
        <taxon>Pseudomonadota</taxon>
        <taxon>Betaproteobacteria</taxon>
        <taxon>Burkholderiales</taxon>
        <taxon>Burkholderiaceae</taxon>
        <taxon>Cupriavidus</taxon>
    </lineage>
</organism>
<keyword evidence="1" id="KW-0472">Membrane</keyword>
<sequence length="179" mass="20058">MKQRFWNLFLIPSTYGFLIWTFLLSLLGVGVIELDVSVNAMLIFGYVVVCFLVSNVLIRGHFYSIEIGKVGEDVVYDKSDHVLLALSTLFGFIGLFLYVYDFSASFGGIGGFFTAFFNDPLEIRALAEDSSSIGFQISYFSWLSIFYCLFAIFAGKASTLLSTLVDKFLFSLIGLFGFF</sequence>
<dbReference type="Proteomes" id="UP000005808">
    <property type="component" value="Unassembled WGS sequence"/>
</dbReference>
<gene>
    <name evidence="2" type="ORF">OR16_27572</name>
</gene>
<feature type="transmembrane region" description="Helical" evidence="1">
    <location>
        <begin position="79"/>
        <end position="98"/>
    </location>
</feature>
<name>H1SBF9_9BURK</name>
<evidence type="ECO:0000313" key="3">
    <source>
        <dbReference type="Proteomes" id="UP000005808"/>
    </source>
</evidence>
<dbReference type="AlphaFoldDB" id="H1SBF9"/>
<protein>
    <submittedName>
        <fullName evidence="2">Uncharacterized protein</fullName>
    </submittedName>
</protein>
<proteinExistence type="predicted"/>